<sequence>MLDRLQVFLKLVGLSLSLGLKQLTHNCAARVHRLTYKPVDNPKNVVVIGGSMAGFFLAKELAESLPTGYRVILIEKKSHYHFTWNFPRISVVDGHDNKCFIPFPRQISTAPAGVYEFRQATVVAIDPDKVTLDNGSTIDYEYLAIATGSKARYPAQLDANEKRECIDYFQAQRHQIEAAKDIVIVGGGAAGVEIAGDIKTKFPDKNVTLVHSRDRLLNNFDPALHEIAKKALEDMGVVVYLADRVVSDLDPELTKSIKQVMLRDGKVLQCDHLIKCTGQSAQSDLTKEFSPASVAPTGGIRIEKTLQMKDAPSDKIFALGDVIDTPGPKMGRAASLQGFHVARNIVRSINHKPLKPYKPSMIDTSIDLTLGLVSARCTPCVLSPFIEPSLTKLPGWRCDRVKTSCISVIWADGTWPSTPKRQRSCMRLGLGRLWT</sequence>
<dbReference type="SUPFAM" id="SSF51905">
    <property type="entry name" value="FAD/NAD(P)-binding domain"/>
    <property type="match status" value="1"/>
</dbReference>
<feature type="chain" id="PRO_5042978111" description="FAD/NAD(P)-binding domain-containing protein" evidence="1">
    <location>
        <begin position="20"/>
        <end position="435"/>
    </location>
</feature>
<dbReference type="PRINTS" id="PR00368">
    <property type="entry name" value="FADPNR"/>
</dbReference>
<gene>
    <name evidence="3" type="ORF">HRR80_000055</name>
</gene>
<dbReference type="PRINTS" id="PR00469">
    <property type="entry name" value="PNDRDTASEII"/>
</dbReference>
<dbReference type="GO" id="GO:0050660">
    <property type="term" value="F:flavin adenine dinucleotide binding"/>
    <property type="evidence" value="ECO:0007669"/>
    <property type="project" value="TreeGrafter"/>
</dbReference>
<evidence type="ECO:0000313" key="3">
    <source>
        <dbReference type="EMBL" id="KAJ8995277.1"/>
    </source>
</evidence>
<dbReference type="CDD" id="cd06223">
    <property type="entry name" value="PRTases_typeI"/>
    <property type="match status" value="1"/>
</dbReference>
<dbReference type="GO" id="GO:0004174">
    <property type="term" value="F:electron-transferring-flavoprotein dehydrogenase activity"/>
    <property type="evidence" value="ECO:0007669"/>
    <property type="project" value="TreeGrafter"/>
</dbReference>
<organism evidence="3 4">
    <name type="scientific">Exophiala dermatitidis</name>
    <name type="common">Black yeast-like fungus</name>
    <name type="synonym">Wangiella dermatitidis</name>
    <dbReference type="NCBI Taxonomy" id="5970"/>
    <lineage>
        <taxon>Eukaryota</taxon>
        <taxon>Fungi</taxon>
        <taxon>Dikarya</taxon>
        <taxon>Ascomycota</taxon>
        <taxon>Pezizomycotina</taxon>
        <taxon>Eurotiomycetes</taxon>
        <taxon>Chaetothyriomycetidae</taxon>
        <taxon>Chaetothyriales</taxon>
        <taxon>Herpotrichiellaceae</taxon>
        <taxon>Exophiala</taxon>
    </lineage>
</organism>
<comment type="caution">
    <text evidence="3">The sequence shown here is derived from an EMBL/GenBank/DDBJ whole genome shotgun (WGS) entry which is preliminary data.</text>
</comment>
<dbReference type="Proteomes" id="UP001161757">
    <property type="component" value="Unassembled WGS sequence"/>
</dbReference>
<dbReference type="PANTHER" id="PTHR43735">
    <property type="entry name" value="APOPTOSIS-INDUCING FACTOR 1"/>
    <property type="match status" value="1"/>
</dbReference>
<dbReference type="Pfam" id="PF07992">
    <property type="entry name" value="Pyr_redox_2"/>
    <property type="match status" value="1"/>
</dbReference>
<proteinExistence type="predicted"/>
<dbReference type="Gene3D" id="3.50.50.100">
    <property type="match status" value="1"/>
</dbReference>
<dbReference type="InterPro" id="IPR036188">
    <property type="entry name" value="FAD/NAD-bd_sf"/>
</dbReference>
<dbReference type="PANTHER" id="PTHR43735:SF11">
    <property type="entry name" value="HYPOTHETICAL OXIDOREDUCTASE (EUROFUNG)"/>
    <property type="match status" value="1"/>
</dbReference>
<dbReference type="InterPro" id="IPR023753">
    <property type="entry name" value="FAD/NAD-binding_dom"/>
</dbReference>
<evidence type="ECO:0000313" key="4">
    <source>
        <dbReference type="Proteomes" id="UP001161757"/>
    </source>
</evidence>
<dbReference type="AlphaFoldDB" id="A0AAN6F4B5"/>
<name>A0AAN6F4B5_EXODE</name>
<keyword evidence="1" id="KW-0732">Signal</keyword>
<evidence type="ECO:0000259" key="2">
    <source>
        <dbReference type="Pfam" id="PF07992"/>
    </source>
</evidence>
<evidence type="ECO:0000256" key="1">
    <source>
        <dbReference type="SAM" id="SignalP"/>
    </source>
</evidence>
<dbReference type="GO" id="GO:0005737">
    <property type="term" value="C:cytoplasm"/>
    <property type="evidence" value="ECO:0007669"/>
    <property type="project" value="TreeGrafter"/>
</dbReference>
<feature type="domain" description="FAD/NAD(P)-binding" evidence="2">
    <location>
        <begin position="44"/>
        <end position="338"/>
    </location>
</feature>
<dbReference type="EMBL" id="JAJGCB010000001">
    <property type="protein sequence ID" value="KAJ8995277.1"/>
    <property type="molecule type" value="Genomic_DNA"/>
</dbReference>
<feature type="signal peptide" evidence="1">
    <location>
        <begin position="1"/>
        <end position="19"/>
    </location>
</feature>
<protein>
    <recommendedName>
        <fullName evidence="2">FAD/NAD(P)-binding domain-containing protein</fullName>
    </recommendedName>
</protein>
<accession>A0AAN6F4B5</accession>
<reference evidence="3" key="1">
    <citation type="submission" date="2023-01" db="EMBL/GenBank/DDBJ databases">
        <title>Exophiala dermititidis isolated from Cystic Fibrosis Patient.</title>
        <authorList>
            <person name="Kurbessoian T."/>
            <person name="Crocker A."/>
            <person name="Murante D."/>
            <person name="Hogan D.A."/>
            <person name="Stajich J.E."/>
        </authorList>
    </citation>
    <scope>NUCLEOTIDE SEQUENCE</scope>
    <source>
        <strain evidence="3">Ex8</strain>
    </source>
</reference>
<dbReference type="InterPro" id="IPR000836">
    <property type="entry name" value="PRTase_dom"/>
</dbReference>